<proteinExistence type="predicted"/>
<feature type="domain" description="Major facilitator superfamily (MFS) profile" evidence="6">
    <location>
        <begin position="21"/>
        <end position="467"/>
    </location>
</feature>
<dbReference type="PANTHER" id="PTHR48021">
    <property type="match status" value="1"/>
</dbReference>
<feature type="transmembrane region" description="Helical" evidence="5">
    <location>
        <begin position="117"/>
        <end position="137"/>
    </location>
</feature>
<feature type="transmembrane region" description="Helical" evidence="5">
    <location>
        <begin position="302"/>
        <end position="325"/>
    </location>
</feature>
<organism evidence="7 8">
    <name type="scientific">Aquatica leii</name>
    <dbReference type="NCBI Taxonomy" id="1421715"/>
    <lineage>
        <taxon>Eukaryota</taxon>
        <taxon>Metazoa</taxon>
        <taxon>Ecdysozoa</taxon>
        <taxon>Arthropoda</taxon>
        <taxon>Hexapoda</taxon>
        <taxon>Insecta</taxon>
        <taxon>Pterygota</taxon>
        <taxon>Neoptera</taxon>
        <taxon>Endopterygota</taxon>
        <taxon>Coleoptera</taxon>
        <taxon>Polyphaga</taxon>
        <taxon>Elateriformia</taxon>
        <taxon>Elateroidea</taxon>
        <taxon>Lampyridae</taxon>
        <taxon>Luciolinae</taxon>
        <taxon>Aquatica</taxon>
    </lineage>
</organism>
<evidence type="ECO:0000256" key="5">
    <source>
        <dbReference type="SAM" id="Phobius"/>
    </source>
</evidence>
<dbReference type="Pfam" id="PF00083">
    <property type="entry name" value="Sugar_tr"/>
    <property type="match status" value="1"/>
</dbReference>
<comment type="subcellular location">
    <subcellularLocation>
        <location evidence="1">Membrane</location>
        <topology evidence="1">Multi-pass membrane protein</topology>
    </subcellularLocation>
</comment>
<keyword evidence="2 5" id="KW-0812">Transmembrane</keyword>
<dbReference type="InterPro" id="IPR050549">
    <property type="entry name" value="MFS_Trehalose_Transporter"/>
</dbReference>
<dbReference type="PROSITE" id="PS00217">
    <property type="entry name" value="SUGAR_TRANSPORT_2"/>
    <property type="match status" value="1"/>
</dbReference>
<feature type="transmembrane region" description="Helical" evidence="5">
    <location>
        <begin position="149"/>
        <end position="172"/>
    </location>
</feature>
<dbReference type="Gene3D" id="1.20.1250.20">
    <property type="entry name" value="MFS general substrate transporter like domains"/>
    <property type="match status" value="1"/>
</dbReference>
<feature type="transmembrane region" description="Helical" evidence="5">
    <location>
        <begin position="373"/>
        <end position="400"/>
    </location>
</feature>
<evidence type="ECO:0000313" key="8">
    <source>
        <dbReference type="Proteomes" id="UP001353858"/>
    </source>
</evidence>
<feature type="transmembrane region" description="Helical" evidence="5">
    <location>
        <begin position="95"/>
        <end position="111"/>
    </location>
</feature>
<evidence type="ECO:0000256" key="3">
    <source>
        <dbReference type="ARBA" id="ARBA00022989"/>
    </source>
</evidence>
<evidence type="ECO:0000256" key="4">
    <source>
        <dbReference type="ARBA" id="ARBA00023136"/>
    </source>
</evidence>
<comment type="caution">
    <text evidence="7">The sequence shown here is derived from an EMBL/GenBank/DDBJ whole genome shotgun (WGS) entry which is preliminary data.</text>
</comment>
<keyword evidence="8" id="KW-1185">Reference proteome</keyword>
<dbReference type="PROSITE" id="PS50850">
    <property type="entry name" value="MFS"/>
    <property type="match status" value="1"/>
</dbReference>
<dbReference type="InterPro" id="IPR005828">
    <property type="entry name" value="MFS_sugar_transport-like"/>
</dbReference>
<feature type="transmembrane region" description="Helical" evidence="5">
    <location>
        <begin position="20"/>
        <end position="44"/>
    </location>
</feature>
<evidence type="ECO:0000313" key="7">
    <source>
        <dbReference type="EMBL" id="KAK4880578.1"/>
    </source>
</evidence>
<dbReference type="InterPro" id="IPR036259">
    <property type="entry name" value="MFS_trans_sf"/>
</dbReference>
<dbReference type="SUPFAM" id="SSF103473">
    <property type="entry name" value="MFS general substrate transporter"/>
    <property type="match status" value="1"/>
</dbReference>
<feature type="transmembrane region" description="Helical" evidence="5">
    <location>
        <begin position="64"/>
        <end position="83"/>
    </location>
</feature>
<dbReference type="GO" id="GO:0022857">
    <property type="term" value="F:transmembrane transporter activity"/>
    <property type="evidence" value="ECO:0007669"/>
    <property type="project" value="InterPro"/>
</dbReference>
<keyword evidence="4 5" id="KW-0472">Membrane</keyword>
<dbReference type="PANTHER" id="PTHR48021:SF39">
    <property type="entry name" value="MAJOR FACILITATOR SUPERFAMILY (MFS) PROFILE DOMAIN-CONTAINING PROTEIN"/>
    <property type="match status" value="1"/>
</dbReference>
<feature type="transmembrane region" description="Helical" evidence="5">
    <location>
        <begin position="263"/>
        <end position="282"/>
    </location>
</feature>
<reference evidence="8" key="1">
    <citation type="submission" date="2023-01" db="EMBL/GenBank/DDBJ databases">
        <title>Key to firefly adult light organ development and bioluminescence: homeobox transcription factors regulate luciferase expression and transportation to peroxisome.</title>
        <authorList>
            <person name="Fu X."/>
        </authorList>
    </citation>
    <scope>NUCLEOTIDE SEQUENCE [LARGE SCALE GENOMIC DNA]</scope>
</reference>
<dbReference type="FunFam" id="1.20.1250.20:FF:000249">
    <property type="entry name" value="facilitated trehalose transporter Tret1"/>
    <property type="match status" value="1"/>
</dbReference>
<sequence>MDNKTNAVKSEFRNALPQVLAVFVKNFLMLSFGMNIGFATILIGGLLRKSSNGFTGVTEDQISWIGSMSLLTIPIGSVLSGIITQPLGRKRSMQFITIPFVICWIGFYFSTKMWQLYLALALMGFFGGLVEAPFSAYVSEITEPHLRGVLITSGSIFAILGIFIQFMLGTFYNWRTCAIISCVFPSITFILFCFVPESPYWLLLNNKVEQAKQAFAWLRGWSTVEEIELEIQDIIKQHTKESVTRSQKIFSVEKVKPFLRKSFLWPFGIIAFAFVLSQFSGVPTLQTYAISIFATLNVPINTYYATSFLAATEVVGALVGGVLIHLIGKRKLLFVSLTGGCICNVLIATYAHVNNVKYILLVDENDSLNGLETLNWIPLALLISLSFIVYCGVFFLPWVIIGELYSYETRSVGCGISSAVSYLINFVSNKLYLKMASTITIFGVYLFYGSVCLLGIIIMYFLLPETEGKTLEEITSHFEGLSKLGNNVKRKRQASNYAHVNMSFKDDEVEIVSSKL</sequence>
<feature type="transmembrane region" description="Helical" evidence="5">
    <location>
        <begin position="332"/>
        <end position="353"/>
    </location>
</feature>
<evidence type="ECO:0000259" key="6">
    <source>
        <dbReference type="PROSITE" id="PS50850"/>
    </source>
</evidence>
<dbReference type="InterPro" id="IPR005829">
    <property type="entry name" value="Sugar_transporter_CS"/>
</dbReference>
<protein>
    <recommendedName>
        <fullName evidence="6">Major facilitator superfamily (MFS) profile domain-containing protein</fullName>
    </recommendedName>
</protein>
<evidence type="ECO:0000256" key="1">
    <source>
        <dbReference type="ARBA" id="ARBA00004141"/>
    </source>
</evidence>
<evidence type="ECO:0000256" key="2">
    <source>
        <dbReference type="ARBA" id="ARBA00022692"/>
    </source>
</evidence>
<dbReference type="EMBL" id="JARPUR010000003">
    <property type="protein sequence ID" value="KAK4880578.1"/>
    <property type="molecule type" value="Genomic_DNA"/>
</dbReference>
<feature type="transmembrane region" description="Helical" evidence="5">
    <location>
        <begin position="439"/>
        <end position="463"/>
    </location>
</feature>
<accession>A0AAN7QJ73</accession>
<dbReference type="AlphaFoldDB" id="A0AAN7QJ73"/>
<dbReference type="GO" id="GO:0016020">
    <property type="term" value="C:membrane"/>
    <property type="evidence" value="ECO:0007669"/>
    <property type="project" value="UniProtKB-SubCell"/>
</dbReference>
<gene>
    <name evidence="7" type="ORF">RN001_008724</name>
</gene>
<name>A0AAN7QJ73_9COLE</name>
<feature type="transmembrane region" description="Helical" evidence="5">
    <location>
        <begin position="178"/>
        <end position="203"/>
    </location>
</feature>
<dbReference type="InterPro" id="IPR020846">
    <property type="entry name" value="MFS_dom"/>
</dbReference>
<keyword evidence="3 5" id="KW-1133">Transmembrane helix</keyword>
<dbReference type="Proteomes" id="UP001353858">
    <property type="component" value="Unassembled WGS sequence"/>
</dbReference>